<keyword evidence="1" id="KW-1133">Transmembrane helix</keyword>
<evidence type="ECO:0000313" key="3">
    <source>
        <dbReference type="Proteomes" id="UP001204524"/>
    </source>
</evidence>
<keyword evidence="1" id="KW-0472">Membrane</keyword>
<dbReference type="PANTHER" id="PTHR23542">
    <property type="match status" value="1"/>
</dbReference>
<reference evidence="2 3" key="1">
    <citation type="submission" date="2022-06" db="EMBL/GenBank/DDBJ databases">
        <authorList>
            <person name="So Y."/>
        </authorList>
    </citation>
    <scope>NUCLEOTIDE SEQUENCE [LARGE SCALE GENOMIC DNA]</scope>
    <source>
        <strain evidence="2 3">STR3</strain>
    </source>
</reference>
<keyword evidence="1" id="KW-0812">Transmembrane</keyword>
<feature type="transmembrane region" description="Helical" evidence="1">
    <location>
        <begin position="109"/>
        <end position="126"/>
    </location>
</feature>
<dbReference type="Proteomes" id="UP001204524">
    <property type="component" value="Unassembled WGS sequence"/>
</dbReference>
<evidence type="ECO:0000256" key="1">
    <source>
        <dbReference type="SAM" id="Phobius"/>
    </source>
</evidence>
<feature type="transmembrane region" description="Helical" evidence="1">
    <location>
        <begin position="223"/>
        <end position="245"/>
    </location>
</feature>
<accession>A0ABT1KXM0</accession>
<dbReference type="PANTHER" id="PTHR23542:SF1">
    <property type="entry name" value="MAJOR FACILITATOR SUPERFAMILY (MFS) PROFILE DOMAIN-CONTAINING PROTEIN"/>
    <property type="match status" value="1"/>
</dbReference>
<comment type="caution">
    <text evidence="2">The sequence shown here is derived from an EMBL/GenBank/DDBJ whole genome shotgun (WGS) entry which is preliminary data.</text>
</comment>
<feature type="transmembrane region" description="Helical" evidence="1">
    <location>
        <begin position="82"/>
        <end position="103"/>
    </location>
</feature>
<organism evidence="2 3">
    <name type="scientific">Nocardioides pinisoli</name>
    <dbReference type="NCBI Taxonomy" id="2950279"/>
    <lineage>
        <taxon>Bacteria</taxon>
        <taxon>Bacillati</taxon>
        <taxon>Actinomycetota</taxon>
        <taxon>Actinomycetes</taxon>
        <taxon>Propionibacteriales</taxon>
        <taxon>Nocardioidaceae</taxon>
        <taxon>Nocardioides</taxon>
    </lineage>
</organism>
<name>A0ABT1KXM0_9ACTN</name>
<feature type="transmembrane region" description="Helical" evidence="1">
    <location>
        <begin position="285"/>
        <end position="303"/>
    </location>
</feature>
<dbReference type="InterPro" id="IPR011701">
    <property type="entry name" value="MFS"/>
</dbReference>
<evidence type="ECO:0000313" key="2">
    <source>
        <dbReference type="EMBL" id="MCP3422382.1"/>
    </source>
</evidence>
<feature type="transmembrane region" description="Helical" evidence="1">
    <location>
        <begin position="371"/>
        <end position="389"/>
    </location>
</feature>
<dbReference type="Pfam" id="PF07690">
    <property type="entry name" value="MFS_1"/>
    <property type="match status" value="1"/>
</dbReference>
<dbReference type="InterPro" id="IPR036259">
    <property type="entry name" value="MFS_trans_sf"/>
</dbReference>
<feature type="transmembrane region" description="Helical" evidence="1">
    <location>
        <begin position="51"/>
        <end position="70"/>
    </location>
</feature>
<dbReference type="EMBL" id="JANARS010000004">
    <property type="protein sequence ID" value="MCP3422382.1"/>
    <property type="molecule type" value="Genomic_DNA"/>
</dbReference>
<feature type="transmembrane region" description="Helical" evidence="1">
    <location>
        <begin position="21"/>
        <end position="45"/>
    </location>
</feature>
<feature type="transmembrane region" description="Helical" evidence="1">
    <location>
        <begin position="309"/>
        <end position="330"/>
    </location>
</feature>
<feature type="transmembrane region" description="Helical" evidence="1">
    <location>
        <begin position="147"/>
        <end position="168"/>
    </location>
</feature>
<proteinExistence type="predicted"/>
<sequence length="401" mass="41999">MSSTTRAGSYRVLLNDRPLRRAFMVGLAGRSGYALLPLCLLFSIADSSGSFAVAATATAVFGIGGLVMPVQARLLDRLGQPTVLPLVGLWFTAFLAVAASSAATGVQPAAFWIALCLAGGVGAPSLGPAMRAQWREATPDDQREPAYALDAMAEEVLFLVGPLAASVILFVGQAWWGVAATAVLMPIGIAGLVRSPYTPQRQPAMAGVREWMGPFRRSGFRRLMLMMALVGLSASAWLTVLAGLADAQGRASVVGLVEAATGAASVLGALWWGRRSSHLPWPKEVSLLVAAYIPLAAICLMYPSLWTIAVTLSITGLVMAPIYVVAYAASDHETDARHHTEASTWVNSVTNVGTSLGAVAAAWLYTHTGPAAVFVAIFAALLLLLAAAAQTRERSDPDTVL</sequence>
<keyword evidence="3" id="KW-1185">Reference proteome</keyword>
<dbReference type="SUPFAM" id="SSF103473">
    <property type="entry name" value="MFS general substrate transporter"/>
    <property type="match status" value="1"/>
</dbReference>
<dbReference type="RefSeq" id="WP_254181577.1">
    <property type="nucleotide sequence ID" value="NZ_JANARS010000004.1"/>
</dbReference>
<protein>
    <submittedName>
        <fullName evidence="2">MFS transporter</fullName>
    </submittedName>
</protein>
<dbReference type="Gene3D" id="1.20.1250.20">
    <property type="entry name" value="MFS general substrate transporter like domains"/>
    <property type="match status" value="2"/>
</dbReference>
<feature type="transmembrane region" description="Helical" evidence="1">
    <location>
        <begin position="251"/>
        <end position="273"/>
    </location>
</feature>
<gene>
    <name evidence="2" type="ORF">NCI01_11290</name>
</gene>